<feature type="region of interest" description="Disordered" evidence="1">
    <location>
        <begin position="349"/>
        <end position="375"/>
    </location>
</feature>
<dbReference type="EMBL" id="JAABOA010004941">
    <property type="protein sequence ID" value="KAF9577359.1"/>
    <property type="molecule type" value="Genomic_DNA"/>
</dbReference>
<reference evidence="2" key="1">
    <citation type="journal article" date="2020" name="Fungal Divers.">
        <title>Resolving the Mortierellaceae phylogeny through synthesis of multi-gene phylogenetics and phylogenomics.</title>
        <authorList>
            <person name="Vandepol N."/>
            <person name="Liber J."/>
            <person name="Desiro A."/>
            <person name="Na H."/>
            <person name="Kennedy M."/>
            <person name="Barry K."/>
            <person name="Grigoriev I.V."/>
            <person name="Miller A.N."/>
            <person name="O'Donnell K."/>
            <person name="Stajich J.E."/>
            <person name="Bonito G."/>
        </authorList>
    </citation>
    <scope>NUCLEOTIDE SEQUENCE</scope>
    <source>
        <strain evidence="2">KOD1015</strain>
    </source>
</reference>
<organism evidence="2 3">
    <name type="scientific">Lunasporangiospora selenospora</name>
    <dbReference type="NCBI Taxonomy" id="979761"/>
    <lineage>
        <taxon>Eukaryota</taxon>
        <taxon>Fungi</taxon>
        <taxon>Fungi incertae sedis</taxon>
        <taxon>Mucoromycota</taxon>
        <taxon>Mortierellomycotina</taxon>
        <taxon>Mortierellomycetes</taxon>
        <taxon>Mortierellales</taxon>
        <taxon>Mortierellaceae</taxon>
        <taxon>Lunasporangiospora</taxon>
    </lineage>
</organism>
<dbReference type="OrthoDB" id="5570013at2759"/>
<dbReference type="Proteomes" id="UP000780801">
    <property type="component" value="Unassembled WGS sequence"/>
</dbReference>
<proteinExistence type="predicted"/>
<evidence type="ECO:0000313" key="3">
    <source>
        <dbReference type="Proteomes" id="UP000780801"/>
    </source>
</evidence>
<dbReference type="AlphaFoldDB" id="A0A9P6K9N9"/>
<keyword evidence="3" id="KW-1185">Reference proteome</keyword>
<name>A0A9P6K9N9_9FUNG</name>
<evidence type="ECO:0000313" key="2">
    <source>
        <dbReference type="EMBL" id="KAF9577359.1"/>
    </source>
</evidence>
<comment type="caution">
    <text evidence="2">The sequence shown here is derived from an EMBL/GenBank/DDBJ whole genome shotgun (WGS) entry which is preliminary data.</text>
</comment>
<evidence type="ECO:0000256" key="1">
    <source>
        <dbReference type="SAM" id="MobiDB-lite"/>
    </source>
</evidence>
<sequence length="389" mass="41768">MFSFFTSQQASTFTSTRPNIHVRIPNDVSTFNPKEYPNVVFKAEGRLSGEVHVVHGGQESDKSGKAVVTSQIYVTQESDKEKVRITPTLENGVYTIFMEGPRFEFGHPIYHDTTIEYPRDIQSVDSLTVTAPSTSLNGSADLRNLAFRTHLSSQLSNGHVCFENADAELVRLHTTNGSISGVYKAGHVELQSTNGGISSKLALRDAADGQQSRVATTTTNGTVDIHATAVETTRGLWMENGSSNGRVTIAALVGKASLASVLKIHSTNGRVDLNADLSQSNQPAEVSATTTSSLIGASVMVPREQLFKGLFHSTNSGVQVNLTEDFYGNFKVETTNSHANVEGSELVLEHSKNTSKQGHRGEGPSTVDVHSTNGSANLRFFPAGQSLAA</sequence>
<accession>A0A9P6K9N9</accession>
<protein>
    <recommendedName>
        <fullName evidence="4">Adhesin domain-containing protein</fullName>
    </recommendedName>
</protein>
<gene>
    <name evidence="2" type="ORF">BGW38_007476</name>
</gene>
<evidence type="ECO:0008006" key="4">
    <source>
        <dbReference type="Google" id="ProtNLM"/>
    </source>
</evidence>